<dbReference type="KEGG" id="uli:ETAA1_15850"/>
<sequence length="63" mass="6702">MTPTINATKTAPVARTAEAEQILRDAAFVLKMTRRVKAEIIRDAARPLTAPQAAERAGTALGV</sequence>
<reference evidence="1 2" key="1">
    <citation type="submission" date="2019-02" db="EMBL/GenBank/DDBJ databases">
        <title>Deep-cultivation of Planctomycetes and their phenomic and genomic characterization uncovers novel biology.</title>
        <authorList>
            <person name="Wiegand S."/>
            <person name="Jogler M."/>
            <person name="Boedeker C."/>
            <person name="Pinto D."/>
            <person name="Vollmers J."/>
            <person name="Rivas-Marin E."/>
            <person name="Kohn T."/>
            <person name="Peeters S.H."/>
            <person name="Heuer A."/>
            <person name="Rast P."/>
            <person name="Oberbeckmann S."/>
            <person name="Bunk B."/>
            <person name="Jeske O."/>
            <person name="Meyerdierks A."/>
            <person name="Storesund J.E."/>
            <person name="Kallscheuer N."/>
            <person name="Luecker S."/>
            <person name="Lage O.M."/>
            <person name="Pohl T."/>
            <person name="Merkel B.J."/>
            <person name="Hornburger P."/>
            <person name="Mueller R.-W."/>
            <person name="Bruemmer F."/>
            <person name="Labrenz M."/>
            <person name="Spormann A.M."/>
            <person name="Op den Camp H."/>
            <person name="Overmann J."/>
            <person name="Amann R."/>
            <person name="Jetten M.S.M."/>
            <person name="Mascher T."/>
            <person name="Medema M.H."/>
            <person name="Devos D.P."/>
            <person name="Kaster A.-K."/>
            <person name="Ovreas L."/>
            <person name="Rohde M."/>
            <person name="Galperin M.Y."/>
            <person name="Jogler C."/>
        </authorList>
    </citation>
    <scope>NUCLEOTIDE SEQUENCE [LARGE SCALE GENOMIC DNA]</scope>
    <source>
        <strain evidence="1 2">ETA_A1</strain>
    </source>
</reference>
<dbReference type="EMBL" id="CP036273">
    <property type="protein sequence ID" value="QDU19655.1"/>
    <property type="molecule type" value="Genomic_DNA"/>
</dbReference>
<evidence type="ECO:0000313" key="2">
    <source>
        <dbReference type="Proteomes" id="UP000319576"/>
    </source>
</evidence>
<gene>
    <name evidence="1" type="ORF">ETAA1_15850</name>
</gene>
<dbReference type="AlphaFoldDB" id="A0A517XQ60"/>
<dbReference type="Proteomes" id="UP000319576">
    <property type="component" value="Chromosome"/>
</dbReference>
<protein>
    <submittedName>
        <fullName evidence="1">Uncharacterized protein</fullName>
    </submittedName>
</protein>
<dbReference type="RefSeq" id="WP_145235951.1">
    <property type="nucleotide sequence ID" value="NZ_CP036273.1"/>
</dbReference>
<accession>A0A517XQ60</accession>
<keyword evidence="2" id="KW-1185">Reference proteome</keyword>
<evidence type="ECO:0000313" key="1">
    <source>
        <dbReference type="EMBL" id="QDU19655.1"/>
    </source>
</evidence>
<organism evidence="1 2">
    <name type="scientific">Urbifossiella limnaea</name>
    <dbReference type="NCBI Taxonomy" id="2528023"/>
    <lineage>
        <taxon>Bacteria</taxon>
        <taxon>Pseudomonadati</taxon>
        <taxon>Planctomycetota</taxon>
        <taxon>Planctomycetia</taxon>
        <taxon>Gemmatales</taxon>
        <taxon>Gemmataceae</taxon>
        <taxon>Urbifossiella</taxon>
    </lineage>
</organism>
<name>A0A517XQ60_9BACT</name>
<proteinExistence type="predicted"/>